<proteinExistence type="predicted"/>
<sequence>MNGKVMKKAKSIEIMALAALLLGGCGQNPTKTSKKATTKTTQTKQKATGALAKLSAGRDLLYWTVYWDIDNPWKTIKKEASNIEAIGNFAALYDETNNNKLFLADGSKTLDKRMESNSQTKQIDRYMTVVNDTKTSDKSTDLVESLIGTKAKAQKHAKEIVALAKKNDFNGIEIDYEQIRDNTSLWKEFIAFEKYLYKLCKQDKLKLRIILEPSTPVSKISLPKGPEYVVMCYNLYGYGTEPGPKANYKFLKKTAKDFEKLGNVSYALSNGGFDFDGDTVISVTTSDINKLLKKYKKTPKRDSKSGALYFTYGTHTVWYADHTTLLKWAQCLDKATGHKVGISVWRME</sequence>
<dbReference type="PROSITE" id="PS51257">
    <property type="entry name" value="PROKAR_LIPOPROTEIN"/>
    <property type="match status" value="1"/>
</dbReference>
<dbReference type="PANTHER" id="PTHR46066">
    <property type="entry name" value="CHITINASE DOMAIN-CONTAINING PROTEIN 1 FAMILY MEMBER"/>
    <property type="match status" value="1"/>
</dbReference>
<dbReference type="InterPro" id="IPR017853">
    <property type="entry name" value="GH"/>
</dbReference>
<accession>A0A0R1LZ95</accession>
<dbReference type="SUPFAM" id="SSF51445">
    <property type="entry name" value="(Trans)glycosidases"/>
    <property type="match status" value="1"/>
</dbReference>
<keyword evidence="2" id="KW-1185">Reference proteome</keyword>
<dbReference type="Proteomes" id="UP000051074">
    <property type="component" value="Unassembled WGS sequence"/>
</dbReference>
<dbReference type="Gene3D" id="3.20.20.80">
    <property type="entry name" value="Glycosidases"/>
    <property type="match status" value="1"/>
</dbReference>
<gene>
    <name evidence="1" type="ORF">FC20_GL001140</name>
</gene>
<evidence type="ECO:0000313" key="1">
    <source>
        <dbReference type="EMBL" id="KRL00737.1"/>
    </source>
</evidence>
<dbReference type="InterPro" id="IPR029070">
    <property type="entry name" value="Chitinase_insertion_sf"/>
</dbReference>
<evidence type="ECO:0000313" key="2">
    <source>
        <dbReference type="Proteomes" id="UP000051074"/>
    </source>
</evidence>
<name>A0A0R1LZ95_9LACO</name>
<dbReference type="PANTHER" id="PTHR46066:SF2">
    <property type="entry name" value="CHITINASE DOMAIN-CONTAINING PROTEIN 1"/>
    <property type="match status" value="1"/>
</dbReference>
<dbReference type="AlphaFoldDB" id="A0A0R1LZ95"/>
<dbReference type="STRING" id="1293597.FC20_GL001140"/>
<protein>
    <submittedName>
        <fullName evidence="1">Uncharacterized protein</fullName>
    </submittedName>
</protein>
<organism evidence="1 2">
    <name type="scientific">Lactobacillus equicursoris DSM 19284 = JCM 14600 = CIP 110162</name>
    <dbReference type="NCBI Taxonomy" id="1293597"/>
    <lineage>
        <taxon>Bacteria</taxon>
        <taxon>Bacillati</taxon>
        <taxon>Bacillota</taxon>
        <taxon>Bacilli</taxon>
        <taxon>Lactobacillales</taxon>
        <taxon>Lactobacillaceae</taxon>
        <taxon>Lactobacillus</taxon>
    </lineage>
</organism>
<dbReference type="PATRIC" id="fig|1293597.4.peg.1223"/>
<dbReference type="eggNOG" id="COG3858">
    <property type="taxonomic scope" value="Bacteria"/>
</dbReference>
<dbReference type="EMBL" id="AZDU01000036">
    <property type="protein sequence ID" value="KRL00737.1"/>
    <property type="molecule type" value="Genomic_DNA"/>
</dbReference>
<comment type="caution">
    <text evidence="1">The sequence shown here is derived from an EMBL/GenBank/DDBJ whole genome shotgun (WGS) entry which is preliminary data.</text>
</comment>
<dbReference type="Gene3D" id="3.10.50.10">
    <property type="match status" value="1"/>
</dbReference>
<reference evidence="1 2" key="1">
    <citation type="journal article" date="2015" name="Genome Announc.">
        <title>Expanding the biotechnology potential of lactobacilli through comparative genomics of 213 strains and associated genera.</title>
        <authorList>
            <person name="Sun Z."/>
            <person name="Harris H.M."/>
            <person name="McCann A."/>
            <person name="Guo C."/>
            <person name="Argimon S."/>
            <person name="Zhang W."/>
            <person name="Yang X."/>
            <person name="Jeffery I.B."/>
            <person name="Cooney J.C."/>
            <person name="Kagawa T.F."/>
            <person name="Liu W."/>
            <person name="Song Y."/>
            <person name="Salvetti E."/>
            <person name="Wrobel A."/>
            <person name="Rasinkangas P."/>
            <person name="Parkhill J."/>
            <person name="Rea M.C."/>
            <person name="O'Sullivan O."/>
            <person name="Ritari J."/>
            <person name="Douillard F.P."/>
            <person name="Paul Ross R."/>
            <person name="Yang R."/>
            <person name="Briner A.E."/>
            <person name="Felis G.E."/>
            <person name="de Vos W.M."/>
            <person name="Barrangou R."/>
            <person name="Klaenhammer T.R."/>
            <person name="Caufield P.W."/>
            <person name="Cui Y."/>
            <person name="Zhang H."/>
            <person name="O'Toole P.W."/>
        </authorList>
    </citation>
    <scope>NUCLEOTIDE SEQUENCE [LARGE SCALE GENOMIC DNA]</scope>
    <source>
        <strain evidence="1 2">DSM 19284</strain>
    </source>
</reference>